<gene>
    <name evidence="1" type="ORF">C477_05902</name>
</gene>
<dbReference type="EMBL" id="AOIS01000022">
    <property type="protein sequence ID" value="ELZ21008.1"/>
    <property type="molecule type" value="Genomic_DNA"/>
</dbReference>
<reference evidence="1 2" key="1">
    <citation type="journal article" date="2014" name="PLoS Genet.">
        <title>Phylogenetically driven sequencing of extremely halophilic archaea reveals strategies for static and dynamic osmo-response.</title>
        <authorList>
            <person name="Becker E.A."/>
            <person name="Seitzer P.M."/>
            <person name="Tritt A."/>
            <person name="Larsen D."/>
            <person name="Krusor M."/>
            <person name="Yao A.I."/>
            <person name="Wu D."/>
            <person name="Madern D."/>
            <person name="Eisen J.A."/>
            <person name="Darling A.E."/>
            <person name="Facciotti M.T."/>
        </authorList>
    </citation>
    <scope>NUCLEOTIDE SEQUENCE [LARGE SCALE GENOMIC DNA]</scope>
    <source>
        <strain evidence="1 2">JCM 13891</strain>
    </source>
</reference>
<evidence type="ECO:0000313" key="2">
    <source>
        <dbReference type="Proteomes" id="UP000011657"/>
    </source>
</evidence>
<comment type="caution">
    <text evidence="1">The sequence shown here is derived from an EMBL/GenBank/DDBJ whole genome shotgun (WGS) entry which is preliminary data.</text>
</comment>
<dbReference type="OrthoDB" id="217989at2157"/>
<organism evidence="1 2">
    <name type="scientific">Haloterrigena salina JCM 13891</name>
    <dbReference type="NCBI Taxonomy" id="1227488"/>
    <lineage>
        <taxon>Archaea</taxon>
        <taxon>Methanobacteriati</taxon>
        <taxon>Methanobacteriota</taxon>
        <taxon>Stenosarchaea group</taxon>
        <taxon>Halobacteria</taxon>
        <taxon>Halobacteriales</taxon>
        <taxon>Natrialbaceae</taxon>
        <taxon>Haloterrigena</taxon>
    </lineage>
</organism>
<proteinExistence type="predicted"/>
<protein>
    <submittedName>
        <fullName evidence="1">Uncharacterized protein</fullName>
    </submittedName>
</protein>
<name>M0CEG2_9EURY</name>
<keyword evidence="2" id="KW-1185">Reference proteome</keyword>
<dbReference type="AlphaFoldDB" id="M0CEG2"/>
<dbReference type="RefSeq" id="WP_008893508.1">
    <property type="nucleotide sequence ID" value="NZ_AOIS01000022.1"/>
</dbReference>
<sequence length="66" mass="7577">MTDSTDPDVYVRKNKESLVRVIKHSNDEFVRALCLAALVKYGDEPPEAVVEKDIDRLDQLRDCLDQ</sequence>
<dbReference type="eggNOG" id="arCOG09093">
    <property type="taxonomic scope" value="Archaea"/>
</dbReference>
<dbReference type="Proteomes" id="UP000011657">
    <property type="component" value="Unassembled WGS sequence"/>
</dbReference>
<accession>M0CEG2</accession>
<evidence type="ECO:0000313" key="1">
    <source>
        <dbReference type="EMBL" id="ELZ21008.1"/>
    </source>
</evidence>
<dbReference type="PATRIC" id="fig|1227488.3.peg.1156"/>